<comment type="caution">
    <text evidence="1">The sequence shown here is derived from an EMBL/GenBank/DDBJ whole genome shotgun (WGS) entry which is preliminary data.</text>
</comment>
<dbReference type="InParanoid" id="A0A2P5EAJ5"/>
<dbReference type="Proteomes" id="UP000237000">
    <property type="component" value="Unassembled WGS sequence"/>
</dbReference>
<dbReference type="EMBL" id="JXTC01000194">
    <property type="protein sequence ID" value="PON82510.1"/>
    <property type="molecule type" value="Genomic_DNA"/>
</dbReference>
<keyword evidence="2" id="KW-1185">Reference proteome</keyword>
<organism evidence="1 2">
    <name type="scientific">Trema orientale</name>
    <name type="common">Charcoal tree</name>
    <name type="synonym">Celtis orientalis</name>
    <dbReference type="NCBI Taxonomy" id="63057"/>
    <lineage>
        <taxon>Eukaryota</taxon>
        <taxon>Viridiplantae</taxon>
        <taxon>Streptophyta</taxon>
        <taxon>Embryophyta</taxon>
        <taxon>Tracheophyta</taxon>
        <taxon>Spermatophyta</taxon>
        <taxon>Magnoliopsida</taxon>
        <taxon>eudicotyledons</taxon>
        <taxon>Gunneridae</taxon>
        <taxon>Pentapetalae</taxon>
        <taxon>rosids</taxon>
        <taxon>fabids</taxon>
        <taxon>Rosales</taxon>
        <taxon>Cannabaceae</taxon>
        <taxon>Trema</taxon>
    </lineage>
</organism>
<sequence length="212" mass="23029">MANPTLDERKASDGAVARISRLDSHDDDREAHQDLGLGSCIEPSLPTKCLHLGSTETLGPQADLGLRVEVTLGTGLSSREKHESLRQLELRQEREDWGLSFGCYGSVASRLLEQCAGLGSHPLELGCLRGSRHEFERTGIGQEQLLGMIETLGLCVEVAICAGLNSCQKREFLGLREDLAPRVESEKDGWEHDAGLGLLTDTQRGGRAVATR</sequence>
<evidence type="ECO:0000313" key="2">
    <source>
        <dbReference type="Proteomes" id="UP000237000"/>
    </source>
</evidence>
<protein>
    <submittedName>
        <fullName evidence="1">Uncharacterized protein</fullName>
    </submittedName>
</protein>
<dbReference type="AlphaFoldDB" id="A0A2P5EAJ5"/>
<proteinExistence type="predicted"/>
<name>A0A2P5EAJ5_TREOI</name>
<reference evidence="2" key="1">
    <citation type="submission" date="2016-06" db="EMBL/GenBank/DDBJ databases">
        <title>Parallel loss of symbiosis genes in relatives of nitrogen-fixing non-legume Parasponia.</title>
        <authorList>
            <person name="Van Velzen R."/>
            <person name="Holmer R."/>
            <person name="Bu F."/>
            <person name="Rutten L."/>
            <person name="Van Zeijl A."/>
            <person name="Liu W."/>
            <person name="Santuari L."/>
            <person name="Cao Q."/>
            <person name="Sharma T."/>
            <person name="Shen D."/>
            <person name="Roswanjaya Y."/>
            <person name="Wardhani T."/>
            <person name="Kalhor M.S."/>
            <person name="Jansen J."/>
            <person name="Van den Hoogen J."/>
            <person name="Gungor B."/>
            <person name="Hartog M."/>
            <person name="Hontelez J."/>
            <person name="Verver J."/>
            <person name="Yang W.-C."/>
            <person name="Schijlen E."/>
            <person name="Repin R."/>
            <person name="Schilthuizen M."/>
            <person name="Schranz E."/>
            <person name="Heidstra R."/>
            <person name="Miyata K."/>
            <person name="Fedorova E."/>
            <person name="Kohlen W."/>
            <person name="Bisseling T."/>
            <person name="Smit S."/>
            <person name="Geurts R."/>
        </authorList>
    </citation>
    <scope>NUCLEOTIDE SEQUENCE [LARGE SCALE GENOMIC DNA]</scope>
    <source>
        <strain evidence="2">cv. RG33-2</strain>
    </source>
</reference>
<evidence type="ECO:0000313" key="1">
    <source>
        <dbReference type="EMBL" id="PON82510.1"/>
    </source>
</evidence>
<gene>
    <name evidence="1" type="ORF">TorRG33x02_217550</name>
</gene>
<accession>A0A2P5EAJ5</accession>